<dbReference type="GO" id="GO:0005737">
    <property type="term" value="C:cytoplasm"/>
    <property type="evidence" value="ECO:0007669"/>
    <property type="project" value="TreeGrafter"/>
</dbReference>
<dbReference type="GO" id="GO:0006044">
    <property type="term" value="P:N-acetylglucosamine metabolic process"/>
    <property type="evidence" value="ECO:0007669"/>
    <property type="project" value="TreeGrafter"/>
</dbReference>
<gene>
    <name evidence="1" type="ORF">BDY21DRAFT_374273</name>
</gene>
<dbReference type="Pfam" id="PF12239">
    <property type="entry name" value="DUF3605"/>
    <property type="match status" value="1"/>
</dbReference>
<accession>A0A6A6NR85</accession>
<sequence>MSDAASPIATEVIAARIDASMLAMKDEEFEPHTWEELRKTIATNHIEVLRRRPSDTRRYVAWIEHIKAVYGDVRKYLLQERLRWTPLPVANTDANGDATPAAPPALTFACANAEPFADPADYLILRNDWPYGLEPGIAHVVVWLKTPLEADMARDGDLTDDARTQVEAFVTRTFRTAVGEDPKKKGSKVLWFKNWVKLQSVRGVDHVHVLLRDAPDDKLEAWMR</sequence>
<dbReference type="EMBL" id="MU001693">
    <property type="protein sequence ID" value="KAF2454017.1"/>
    <property type="molecule type" value="Genomic_DNA"/>
</dbReference>
<name>A0A6A6NR85_9PEZI</name>
<evidence type="ECO:0000313" key="1">
    <source>
        <dbReference type="EMBL" id="KAF2454017.1"/>
    </source>
</evidence>
<dbReference type="PANTHER" id="PTHR35020">
    <property type="entry name" value="N-ACETYLGLUCOSAMINE-INDUCED PROTEIN 1"/>
    <property type="match status" value="1"/>
</dbReference>
<evidence type="ECO:0000313" key="2">
    <source>
        <dbReference type="Proteomes" id="UP000799766"/>
    </source>
</evidence>
<organism evidence="1 2">
    <name type="scientific">Lineolata rhizophorae</name>
    <dbReference type="NCBI Taxonomy" id="578093"/>
    <lineage>
        <taxon>Eukaryota</taxon>
        <taxon>Fungi</taxon>
        <taxon>Dikarya</taxon>
        <taxon>Ascomycota</taxon>
        <taxon>Pezizomycotina</taxon>
        <taxon>Dothideomycetes</taxon>
        <taxon>Dothideomycetes incertae sedis</taxon>
        <taxon>Lineolatales</taxon>
        <taxon>Lineolataceae</taxon>
        <taxon>Lineolata</taxon>
    </lineage>
</organism>
<dbReference type="InterPro" id="IPR022036">
    <property type="entry name" value="DUF3605"/>
</dbReference>
<protein>
    <recommendedName>
        <fullName evidence="3">N-acetylglucosamine-induced protein 1</fullName>
    </recommendedName>
</protein>
<dbReference type="AlphaFoldDB" id="A0A6A6NR85"/>
<dbReference type="Proteomes" id="UP000799766">
    <property type="component" value="Unassembled WGS sequence"/>
</dbReference>
<proteinExistence type="predicted"/>
<dbReference type="PANTHER" id="PTHR35020:SF2">
    <property type="entry name" value="N-ACETYLGLUCOSAMINE-INDUCED PROTEIN 1"/>
    <property type="match status" value="1"/>
</dbReference>
<dbReference type="OrthoDB" id="498286at2759"/>
<keyword evidence="2" id="KW-1185">Reference proteome</keyword>
<evidence type="ECO:0008006" key="3">
    <source>
        <dbReference type="Google" id="ProtNLM"/>
    </source>
</evidence>
<reference evidence="1" key="1">
    <citation type="journal article" date="2020" name="Stud. Mycol.">
        <title>101 Dothideomycetes genomes: a test case for predicting lifestyles and emergence of pathogens.</title>
        <authorList>
            <person name="Haridas S."/>
            <person name="Albert R."/>
            <person name="Binder M."/>
            <person name="Bloem J."/>
            <person name="Labutti K."/>
            <person name="Salamov A."/>
            <person name="Andreopoulos B."/>
            <person name="Baker S."/>
            <person name="Barry K."/>
            <person name="Bills G."/>
            <person name="Bluhm B."/>
            <person name="Cannon C."/>
            <person name="Castanera R."/>
            <person name="Culley D."/>
            <person name="Daum C."/>
            <person name="Ezra D."/>
            <person name="Gonzalez J."/>
            <person name="Henrissat B."/>
            <person name="Kuo A."/>
            <person name="Liang C."/>
            <person name="Lipzen A."/>
            <person name="Lutzoni F."/>
            <person name="Magnuson J."/>
            <person name="Mondo S."/>
            <person name="Nolan M."/>
            <person name="Ohm R."/>
            <person name="Pangilinan J."/>
            <person name="Park H.-J."/>
            <person name="Ramirez L."/>
            <person name="Alfaro M."/>
            <person name="Sun H."/>
            <person name="Tritt A."/>
            <person name="Yoshinaga Y."/>
            <person name="Zwiers L.-H."/>
            <person name="Turgeon B."/>
            <person name="Goodwin S."/>
            <person name="Spatafora J."/>
            <person name="Crous P."/>
            <person name="Grigoriev I."/>
        </authorList>
    </citation>
    <scope>NUCLEOTIDE SEQUENCE</scope>
    <source>
        <strain evidence="1">ATCC 16933</strain>
    </source>
</reference>